<evidence type="ECO:0000313" key="1">
    <source>
        <dbReference type="EMBL" id="MFC4347122.1"/>
    </source>
</evidence>
<comment type="caution">
    <text evidence="1">The sequence shown here is derived from an EMBL/GenBank/DDBJ whole genome shotgun (WGS) entry which is preliminary data.</text>
</comment>
<dbReference type="RefSeq" id="WP_068151306.1">
    <property type="nucleotide sequence ID" value="NZ_JBHSCR010000003.1"/>
</dbReference>
<reference evidence="2" key="1">
    <citation type="journal article" date="2019" name="Int. J. Syst. Evol. Microbiol.">
        <title>The Global Catalogue of Microorganisms (GCM) 10K type strain sequencing project: providing services to taxonomists for standard genome sequencing and annotation.</title>
        <authorList>
            <consortium name="The Broad Institute Genomics Platform"/>
            <consortium name="The Broad Institute Genome Sequencing Center for Infectious Disease"/>
            <person name="Wu L."/>
            <person name="Ma J."/>
        </authorList>
    </citation>
    <scope>NUCLEOTIDE SEQUENCE [LARGE SCALE GENOMIC DNA]</scope>
    <source>
        <strain evidence="2">CGMCC 1.15304</strain>
    </source>
</reference>
<keyword evidence="2" id="KW-1185">Reference proteome</keyword>
<gene>
    <name evidence="1" type="ORF">ACFO5Q_04630</name>
</gene>
<evidence type="ECO:0000313" key="2">
    <source>
        <dbReference type="Proteomes" id="UP001595776"/>
    </source>
</evidence>
<sequence>MNAPLISMQRGLGQDLAAEYKEELMGVVLHASAALEAPSPSRGLPATFQKRYTEAKAAAYAFVNQVLDPLLEVPNYLKRQQQIISKNPVGVRNCFTLLRDESAPADARQQASDFLKVQADTAFFSLNSSSGKVLTLEASIRDYSDKMTKPVQALKKLAAEIRTQTARQVDLAQLHAFEGQRNHLAMQLRASSWQLIENGVRTGERFRLAHAEISKDMPWKKVPFVSVVAQVGEETIKLDGKLLQKSAARAQALHNSLCDAAKSVFHAGATADTMAALMMHAQDVLAQRKAICEQLLLIAAEIERAITHCTEMQKALEGRDFEAAEAAFENMAEAWHEAVLTAQGMEVDIAYANGDFLSVGMADKVLGEKLAEVTPAHGLASEIC</sequence>
<name>A0ABV8U7E5_9PROT</name>
<dbReference type="Proteomes" id="UP001595776">
    <property type="component" value="Unassembled WGS sequence"/>
</dbReference>
<protein>
    <submittedName>
        <fullName evidence="1">Uncharacterized protein</fullName>
    </submittedName>
</protein>
<proteinExistence type="predicted"/>
<organism evidence="1 2">
    <name type="scientific">Kordiimonas lipolytica</name>
    <dbReference type="NCBI Taxonomy" id="1662421"/>
    <lineage>
        <taxon>Bacteria</taxon>
        <taxon>Pseudomonadati</taxon>
        <taxon>Pseudomonadota</taxon>
        <taxon>Alphaproteobacteria</taxon>
        <taxon>Kordiimonadales</taxon>
        <taxon>Kordiimonadaceae</taxon>
        <taxon>Kordiimonas</taxon>
    </lineage>
</organism>
<accession>A0ABV8U7E5</accession>
<dbReference type="EMBL" id="JBHSCR010000003">
    <property type="protein sequence ID" value="MFC4347122.1"/>
    <property type="molecule type" value="Genomic_DNA"/>
</dbReference>